<keyword evidence="1" id="KW-0175">Coiled coil</keyword>
<feature type="compositionally biased region" description="Acidic residues" evidence="2">
    <location>
        <begin position="879"/>
        <end position="890"/>
    </location>
</feature>
<comment type="caution">
    <text evidence="6">The sequence shown here is derived from an EMBL/GenBank/DDBJ whole genome shotgun (WGS) entry which is preliminary data.</text>
</comment>
<evidence type="ECO:0000313" key="7">
    <source>
        <dbReference type="Proteomes" id="UP000242180"/>
    </source>
</evidence>
<feature type="domain" description="UBA" evidence="3">
    <location>
        <begin position="1409"/>
        <end position="1452"/>
    </location>
</feature>
<evidence type="ECO:0000256" key="1">
    <source>
        <dbReference type="SAM" id="Coils"/>
    </source>
</evidence>
<dbReference type="PROSITE" id="PS50031">
    <property type="entry name" value="EH"/>
    <property type="match status" value="3"/>
</dbReference>
<sequence length="1456" mass="158893">MEEWEKHLNEQELNVYAQYFQATKSAGSNFITGQDAVRFFARSGIPNEILSDIWETSDVYNVGYLTPETFSIALKLIACAQHGRDVRDPILSTVVPLPRFEGFDIAAMLQNKTGGATGTTADTYTEVISASDRDKYLNLFARQPLEEGCLSAETAIRVFARSRLSNDILAQIWNLADVRKAGNLNQTEFVIAMHYIAKLMDGSIQHLPSHLPSSVYRSASGSIQSSPLLRRASVMHSPVSPPHSLGPRYSPIRASVRPAAAAAASATAPRPSQLQRTGSIDSLGNAAFGPIIAQDHQHGSWDVSAQEKEQYDAFFDKIDTNQRGYIEGPEAVEFFNNSKLPPSDLARIWDMADMEEKGRLTKDEFAIAMHLINARLRGMPLPRTLPKTLVPPAPLGMPHVSTPQQLPPQQIQQSQQSQQLQAADGDLLGEFDNSEELTTVTNEVNQLQYQITTLNAALTNTRAEKANSEKALQKQQNEASAWREQVEQIGVQLSSEAQRLAQLRKEINAEEPSWTQIRWSHDRAVQERDALLEQIEKTKHSLELGSTEGDRLRRRVHGVQAETKQLVQQLDHLRTVVDAQQQAISQPAEPNTDPFAVPDNQNLSAEEKLTFDDAFSSSTPASPSPSDFDALFGAHDKPSKRPPPPPPQRRPTQHHQQQTPQVSQQQSVAGHTKKARAPPPPPRAKSFRHPEITQDTRGERVVVADAGTSAAATAAHGDQSASAPSTSTSLTTTSSFVSSPETQENHPVAVEPDTAGRDAVPVHVPSLTSTEFPPDNAQPDEESQIDQKRHEAVHAKKETLSGETVEQPSVQEPPAVEEAEQSGPSRTSEEVDGPTIAEHDDTGSTAAAGQSVTAHHEETKQDGASASDSTTERGSDAVVEQEENVAEQEENVAPKEKAFTSSNDRDKHEDKGESVPDVSDVSDTVLEEQASSEEKKPLESTHTEVSPTSKDQGGLTQDEQEAQTLHEEEHNGKTRGVSDPDRDEELSPTEPHVIHIAAASQQSVETSAPEDSLQSTAPITDVAMLDQAAVEANEKEPPHAERSGDTIPGADIMSTATEASQIRGESEAAQEMAISSGKPQQHEQQELRKELPDKEETQEEQQEEKEEENKQVEEEKEAKEENDKHDRAQTSGPEEEGDPERFASDAKEKNKGQHQQEEGIAPMNEISGSTNDPSDIVAPLGDIKDKGFSDTGEGDSFEMVSSTNSPVPENKENMDEFDEAFDADFARHKEPLSHGSKEDKRKDKEDKVEGEEDEDDDFDAAFAGQLTEARMMRSEADPIAANANATTAATAPTSADAFDGAFLKDATRTQNTSHKMSWASDFGGFNFDFEDGKKPSPSADEDWDSIFGVPTAAHDGKSTQATDEAGAPEHVGFQDAFSSRSSNNNNSASKEQEAALARPSVVADPELFSGDIRGHGPVDDLIAMGFDRKAAKEALERYDQDLEKATNFLLDTPQSS</sequence>
<feature type="compositionally biased region" description="Low complexity" evidence="2">
    <location>
        <begin position="614"/>
        <end position="630"/>
    </location>
</feature>
<evidence type="ECO:0000259" key="5">
    <source>
        <dbReference type="PROSITE" id="PS50222"/>
    </source>
</evidence>
<feature type="compositionally biased region" description="Polar residues" evidence="2">
    <location>
        <begin position="943"/>
        <end position="957"/>
    </location>
</feature>
<feature type="compositionally biased region" description="Basic and acidic residues" evidence="2">
    <location>
        <begin position="1032"/>
        <end position="1044"/>
    </location>
</feature>
<feature type="compositionally biased region" description="Basic and acidic residues" evidence="2">
    <location>
        <begin position="932"/>
        <end position="942"/>
    </location>
</feature>
<feature type="domain" description="EF-hand" evidence="5">
    <location>
        <begin position="343"/>
        <end position="375"/>
    </location>
</feature>
<dbReference type="Proteomes" id="UP000242180">
    <property type="component" value="Unassembled WGS sequence"/>
</dbReference>
<feature type="compositionally biased region" description="Basic and acidic residues" evidence="2">
    <location>
        <begin position="964"/>
        <end position="980"/>
    </location>
</feature>
<dbReference type="Gene3D" id="1.10.238.10">
    <property type="entry name" value="EF-hand"/>
    <property type="match status" value="3"/>
</dbReference>
<accession>A0A1X2H0J0</accession>
<dbReference type="Gene3D" id="1.10.8.10">
    <property type="entry name" value="DNA helicase RuvA subunit, C-terminal domain"/>
    <property type="match status" value="1"/>
</dbReference>
<feature type="compositionally biased region" description="Low complexity" evidence="2">
    <location>
        <begin position="403"/>
        <end position="421"/>
    </location>
</feature>
<dbReference type="InterPro" id="IPR002048">
    <property type="entry name" value="EF_hand_dom"/>
</dbReference>
<evidence type="ECO:0000259" key="3">
    <source>
        <dbReference type="PROSITE" id="PS50030"/>
    </source>
</evidence>
<keyword evidence="7" id="KW-1185">Reference proteome</keyword>
<dbReference type="InterPro" id="IPR009060">
    <property type="entry name" value="UBA-like_sf"/>
</dbReference>
<evidence type="ECO:0000259" key="4">
    <source>
        <dbReference type="PROSITE" id="PS50031"/>
    </source>
</evidence>
<dbReference type="InParanoid" id="A0A1X2H0J0"/>
<gene>
    <name evidence="6" type="ORF">BCR43DRAFT_480607</name>
</gene>
<feature type="compositionally biased region" description="Basic and acidic residues" evidence="2">
    <location>
        <begin position="1139"/>
        <end position="1157"/>
    </location>
</feature>
<dbReference type="SUPFAM" id="SSF47473">
    <property type="entry name" value="EF-hand"/>
    <property type="match status" value="3"/>
</dbReference>
<feature type="compositionally biased region" description="Basic and acidic residues" evidence="2">
    <location>
        <begin position="785"/>
        <end position="800"/>
    </location>
</feature>
<feature type="compositionally biased region" description="Acidic residues" evidence="2">
    <location>
        <begin position="1248"/>
        <end position="1259"/>
    </location>
</feature>
<feature type="coiled-coil region" evidence="1">
    <location>
        <begin position="458"/>
        <end position="492"/>
    </location>
</feature>
<feature type="region of interest" description="Disordered" evidence="2">
    <location>
        <begin position="394"/>
        <end position="422"/>
    </location>
</feature>
<feature type="domain" description="EH" evidence="4">
    <location>
        <begin position="132"/>
        <end position="222"/>
    </location>
</feature>
<organism evidence="6 7">
    <name type="scientific">Syncephalastrum racemosum</name>
    <name type="common">Filamentous fungus</name>
    <dbReference type="NCBI Taxonomy" id="13706"/>
    <lineage>
        <taxon>Eukaryota</taxon>
        <taxon>Fungi</taxon>
        <taxon>Fungi incertae sedis</taxon>
        <taxon>Mucoromycota</taxon>
        <taxon>Mucoromycotina</taxon>
        <taxon>Mucoromycetes</taxon>
        <taxon>Mucorales</taxon>
        <taxon>Syncephalastraceae</taxon>
        <taxon>Syncephalastrum</taxon>
    </lineage>
</organism>
<dbReference type="GO" id="GO:0005886">
    <property type="term" value="C:plasma membrane"/>
    <property type="evidence" value="ECO:0007669"/>
    <property type="project" value="TreeGrafter"/>
</dbReference>
<name>A0A1X2H0J0_SYNRA</name>
<dbReference type="Pfam" id="PF00627">
    <property type="entry name" value="UBA"/>
    <property type="match status" value="1"/>
</dbReference>
<dbReference type="SMART" id="SM00027">
    <property type="entry name" value="EH"/>
    <property type="match status" value="3"/>
</dbReference>
<feature type="compositionally biased region" description="Basic and acidic residues" evidence="2">
    <location>
        <begin position="1080"/>
        <end position="1095"/>
    </location>
</feature>
<dbReference type="SMART" id="SM00054">
    <property type="entry name" value="EFh"/>
    <property type="match status" value="3"/>
</dbReference>
<dbReference type="GO" id="GO:0005509">
    <property type="term" value="F:calcium ion binding"/>
    <property type="evidence" value="ECO:0007669"/>
    <property type="project" value="InterPro"/>
</dbReference>
<evidence type="ECO:0000256" key="2">
    <source>
        <dbReference type="SAM" id="MobiDB-lite"/>
    </source>
</evidence>
<dbReference type="OrthoDB" id="524326at2759"/>
<feature type="compositionally biased region" description="Basic and acidic residues" evidence="2">
    <location>
        <begin position="892"/>
        <end position="914"/>
    </location>
</feature>
<dbReference type="InterPro" id="IPR000261">
    <property type="entry name" value="EH_dom"/>
</dbReference>
<reference evidence="6 7" key="1">
    <citation type="submission" date="2016-07" db="EMBL/GenBank/DDBJ databases">
        <title>Pervasive Adenine N6-methylation of Active Genes in Fungi.</title>
        <authorList>
            <consortium name="DOE Joint Genome Institute"/>
            <person name="Mondo S.J."/>
            <person name="Dannebaum R.O."/>
            <person name="Kuo R.C."/>
            <person name="Labutti K."/>
            <person name="Haridas S."/>
            <person name="Kuo A."/>
            <person name="Salamov A."/>
            <person name="Ahrendt S.R."/>
            <person name="Lipzen A."/>
            <person name="Sullivan W."/>
            <person name="Andreopoulos W.B."/>
            <person name="Clum A."/>
            <person name="Lindquist E."/>
            <person name="Daum C."/>
            <person name="Ramamoorthy G.K."/>
            <person name="Gryganskyi A."/>
            <person name="Culley D."/>
            <person name="Magnuson J.K."/>
            <person name="James T.Y."/>
            <person name="O'Malley M.A."/>
            <person name="Stajich J.E."/>
            <person name="Spatafora J.W."/>
            <person name="Visel A."/>
            <person name="Grigoriev I.V."/>
        </authorList>
    </citation>
    <scope>NUCLEOTIDE SEQUENCE [LARGE SCALE GENOMIC DNA]</scope>
    <source>
        <strain evidence="6 7">NRRL 2496</strain>
    </source>
</reference>
<dbReference type="Gene3D" id="1.10.287.1490">
    <property type="match status" value="1"/>
</dbReference>
<protein>
    <recommendedName>
        <fullName evidence="8">Cytoskeletal adapter protein sagA</fullName>
    </recommendedName>
</protein>
<feature type="compositionally biased region" description="Basic and acidic residues" evidence="2">
    <location>
        <begin position="1224"/>
        <end position="1247"/>
    </location>
</feature>
<dbReference type="SMART" id="SM00165">
    <property type="entry name" value="UBA"/>
    <property type="match status" value="1"/>
</dbReference>
<dbReference type="STRING" id="13706.A0A1X2H0J0"/>
<feature type="compositionally biased region" description="Polar residues" evidence="2">
    <location>
        <begin position="843"/>
        <end position="853"/>
    </location>
</feature>
<feature type="compositionally biased region" description="Acidic residues" evidence="2">
    <location>
        <begin position="1096"/>
        <end position="1106"/>
    </location>
</feature>
<dbReference type="GO" id="GO:0006897">
    <property type="term" value="P:endocytosis"/>
    <property type="evidence" value="ECO:0007669"/>
    <property type="project" value="TreeGrafter"/>
</dbReference>
<dbReference type="InterPro" id="IPR011992">
    <property type="entry name" value="EF-hand-dom_pair"/>
</dbReference>
<dbReference type="OMA" id="IGRCTHI"/>
<feature type="domain" description="EH" evidence="4">
    <location>
        <begin position="12"/>
        <end position="101"/>
    </location>
</feature>
<feature type="compositionally biased region" description="Low complexity" evidence="2">
    <location>
        <begin position="654"/>
        <end position="668"/>
    </location>
</feature>
<dbReference type="PROSITE" id="PS50222">
    <property type="entry name" value="EF_HAND_2"/>
    <property type="match status" value="2"/>
</dbReference>
<feature type="compositionally biased region" description="Polar residues" evidence="2">
    <location>
        <begin position="801"/>
        <end position="810"/>
    </location>
</feature>
<evidence type="ECO:0008006" key="8">
    <source>
        <dbReference type="Google" id="ProtNLM"/>
    </source>
</evidence>
<dbReference type="SUPFAM" id="SSF46934">
    <property type="entry name" value="UBA-like"/>
    <property type="match status" value="1"/>
</dbReference>
<feature type="domain" description="EF-hand" evidence="5">
    <location>
        <begin position="306"/>
        <end position="341"/>
    </location>
</feature>
<feature type="domain" description="EH" evidence="4">
    <location>
        <begin position="307"/>
        <end position="396"/>
    </location>
</feature>
<dbReference type="GO" id="GO:0016197">
    <property type="term" value="P:endosomal transport"/>
    <property type="evidence" value="ECO:0007669"/>
    <property type="project" value="TreeGrafter"/>
</dbReference>
<dbReference type="Pfam" id="PF12763">
    <property type="entry name" value="EH"/>
    <property type="match status" value="3"/>
</dbReference>
<dbReference type="PANTHER" id="PTHR11216:SF170">
    <property type="entry name" value="DYNAMIN ASSOCIATED PROTEIN 160, ISOFORM D"/>
    <property type="match status" value="1"/>
</dbReference>
<feature type="compositionally biased region" description="Basic and acidic residues" evidence="2">
    <location>
        <begin position="688"/>
        <end position="702"/>
    </location>
</feature>
<dbReference type="InterPro" id="IPR015940">
    <property type="entry name" value="UBA"/>
</dbReference>
<dbReference type="PROSITE" id="PS50030">
    <property type="entry name" value="UBA"/>
    <property type="match status" value="1"/>
</dbReference>
<feature type="region of interest" description="Disordered" evidence="2">
    <location>
        <begin position="614"/>
        <end position="1275"/>
    </location>
</feature>
<dbReference type="PANTHER" id="PTHR11216">
    <property type="entry name" value="EH DOMAIN"/>
    <property type="match status" value="1"/>
</dbReference>
<evidence type="ECO:0000313" key="6">
    <source>
        <dbReference type="EMBL" id="ORY90598.1"/>
    </source>
</evidence>
<dbReference type="EMBL" id="MCGN01000012">
    <property type="protein sequence ID" value="ORY90598.1"/>
    <property type="molecule type" value="Genomic_DNA"/>
</dbReference>
<feature type="compositionally biased region" description="Basic and acidic residues" evidence="2">
    <location>
        <begin position="1107"/>
        <end position="1128"/>
    </location>
</feature>
<dbReference type="CDD" id="cd00052">
    <property type="entry name" value="EH"/>
    <property type="match status" value="3"/>
</dbReference>
<feature type="compositionally biased region" description="Low complexity" evidence="2">
    <location>
        <begin position="1378"/>
        <end position="1389"/>
    </location>
</feature>
<dbReference type="GO" id="GO:0005737">
    <property type="term" value="C:cytoplasm"/>
    <property type="evidence" value="ECO:0007669"/>
    <property type="project" value="TreeGrafter"/>
</dbReference>
<feature type="region of interest" description="Disordered" evidence="2">
    <location>
        <begin position="1327"/>
        <end position="1398"/>
    </location>
</feature>
<feature type="compositionally biased region" description="Low complexity" evidence="2">
    <location>
        <begin position="704"/>
        <end position="739"/>
    </location>
</feature>
<proteinExistence type="predicted"/>